<feature type="compositionally biased region" description="Polar residues" evidence="9">
    <location>
        <begin position="710"/>
        <end position="722"/>
    </location>
</feature>
<feature type="domain" description="C2H2-type" evidence="10">
    <location>
        <begin position="496"/>
        <end position="528"/>
    </location>
</feature>
<feature type="region of interest" description="Disordered" evidence="9">
    <location>
        <begin position="706"/>
        <end position="742"/>
    </location>
</feature>
<dbReference type="AlphaFoldDB" id="A0AAN4PQ68"/>
<keyword evidence="7" id="KW-0539">Nucleus</keyword>
<keyword evidence="2" id="KW-0479">Metal-binding</keyword>
<dbReference type="SMART" id="SM00355">
    <property type="entry name" value="ZnF_C2H2"/>
    <property type="match status" value="3"/>
</dbReference>
<gene>
    <name evidence="11" type="ORF">ALT_8223</name>
</gene>
<dbReference type="Gene3D" id="3.30.160.60">
    <property type="entry name" value="Classic Zinc Finger"/>
    <property type="match status" value="3"/>
</dbReference>
<evidence type="ECO:0000256" key="9">
    <source>
        <dbReference type="SAM" id="MobiDB-lite"/>
    </source>
</evidence>
<evidence type="ECO:0000256" key="6">
    <source>
        <dbReference type="ARBA" id="ARBA00023002"/>
    </source>
</evidence>
<dbReference type="InterPro" id="IPR023210">
    <property type="entry name" value="NADP_OxRdtase_dom"/>
</dbReference>
<dbReference type="FunFam" id="3.30.160.60:FF:000201">
    <property type="entry name" value="C2H2 finger domain protein (Gli3)"/>
    <property type="match status" value="1"/>
</dbReference>
<dbReference type="GO" id="GO:0005634">
    <property type="term" value="C:nucleus"/>
    <property type="evidence" value="ECO:0007669"/>
    <property type="project" value="UniProtKB-SubCell"/>
</dbReference>
<dbReference type="Pfam" id="PF23561">
    <property type="entry name" value="zf-C2H2_15"/>
    <property type="match status" value="1"/>
</dbReference>
<feature type="domain" description="C2H2-type" evidence="10">
    <location>
        <begin position="529"/>
        <end position="559"/>
    </location>
</feature>
<dbReference type="SUPFAM" id="SSF51430">
    <property type="entry name" value="NAD(P)-linked oxidoreductase"/>
    <property type="match status" value="1"/>
</dbReference>
<keyword evidence="4 8" id="KW-0863">Zinc-finger</keyword>
<keyword evidence="6" id="KW-0560">Oxidoreductase</keyword>
<evidence type="ECO:0000256" key="3">
    <source>
        <dbReference type="ARBA" id="ARBA00022737"/>
    </source>
</evidence>
<dbReference type="EMBL" id="BCLY01000016">
    <property type="protein sequence ID" value="GAQ10902.1"/>
    <property type="molecule type" value="Genomic_DNA"/>
</dbReference>
<feature type="compositionally biased region" description="Polar residues" evidence="9">
    <location>
        <begin position="405"/>
        <end position="414"/>
    </location>
</feature>
<dbReference type="InterPro" id="IPR036812">
    <property type="entry name" value="NAD(P)_OxRdtase_dom_sf"/>
</dbReference>
<dbReference type="GO" id="GO:0008270">
    <property type="term" value="F:zinc ion binding"/>
    <property type="evidence" value="ECO:0007669"/>
    <property type="project" value="UniProtKB-KW"/>
</dbReference>
<dbReference type="GO" id="GO:0005737">
    <property type="term" value="C:cytoplasm"/>
    <property type="evidence" value="ECO:0007669"/>
    <property type="project" value="TreeGrafter"/>
</dbReference>
<dbReference type="InterPro" id="IPR056436">
    <property type="entry name" value="Znf-C2H2_ZIC1-5/GLI1-3-like"/>
</dbReference>
<keyword evidence="3" id="KW-0677">Repeat</keyword>
<dbReference type="FunFam" id="3.30.160.60:FF:000031">
    <property type="entry name" value="GLI family zinc finger 3"/>
    <property type="match status" value="1"/>
</dbReference>
<evidence type="ECO:0000256" key="7">
    <source>
        <dbReference type="ARBA" id="ARBA00023242"/>
    </source>
</evidence>
<dbReference type="Pfam" id="PF13912">
    <property type="entry name" value="zf-C2H2_6"/>
    <property type="match status" value="1"/>
</dbReference>
<dbReference type="InterPro" id="IPR013087">
    <property type="entry name" value="Znf_C2H2_type"/>
</dbReference>
<dbReference type="GO" id="GO:0016491">
    <property type="term" value="F:oxidoreductase activity"/>
    <property type="evidence" value="ECO:0007669"/>
    <property type="project" value="UniProtKB-KW"/>
</dbReference>
<dbReference type="InterPro" id="IPR050791">
    <property type="entry name" value="Aldo-Keto_reductase"/>
</dbReference>
<protein>
    <submittedName>
        <fullName evidence="11">Pyridoxal reductase</fullName>
    </submittedName>
</protein>
<reference evidence="11 12" key="1">
    <citation type="submission" date="2015-11" db="EMBL/GenBank/DDBJ databases">
        <title>Aspergillus lentulus strain IFM 54703T.</title>
        <authorList>
            <person name="Kusuya Y."/>
            <person name="Sakai K."/>
            <person name="Kamei K."/>
            <person name="Takahashi H."/>
            <person name="Yaguchi T."/>
        </authorList>
    </citation>
    <scope>NUCLEOTIDE SEQUENCE [LARGE SCALE GENOMIC DNA]</scope>
    <source>
        <strain evidence="11 12">IFM 54703</strain>
    </source>
</reference>
<feature type="compositionally biased region" description="Polar residues" evidence="9">
    <location>
        <begin position="361"/>
        <end position="370"/>
    </location>
</feature>
<evidence type="ECO:0000259" key="10">
    <source>
        <dbReference type="PROSITE" id="PS50157"/>
    </source>
</evidence>
<keyword evidence="5" id="KW-0862">Zinc</keyword>
<dbReference type="Pfam" id="PF00248">
    <property type="entry name" value="Aldo_ket_red"/>
    <property type="match status" value="1"/>
</dbReference>
<dbReference type="PANTHER" id="PTHR43625:SF78">
    <property type="entry name" value="PYRIDOXAL REDUCTASE-RELATED"/>
    <property type="match status" value="1"/>
</dbReference>
<evidence type="ECO:0000313" key="12">
    <source>
        <dbReference type="Proteomes" id="UP000051487"/>
    </source>
</evidence>
<feature type="region of interest" description="Disordered" evidence="9">
    <location>
        <begin position="344"/>
        <end position="456"/>
    </location>
</feature>
<comment type="caution">
    <text evidence="11">The sequence shown here is derived from an EMBL/GenBank/DDBJ whole genome shotgun (WGS) entry which is preliminary data.</text>
</comment>
<sequence length="742" mass="81208">MPSLVGKEVGPTGYGMMRMTWSPQPPSQEQCFETLNTALALGANFWNGGELYGTPEYNSLHLLNKYFTKYPENADKVVLSIKGGLKPGELVPDGSEENIRRSVDECLRVLDGKKTIDIFECARQDPNTTIEQTVTILAQLVKEGKIKGIGLSEVNAETIRRAHKVHPIAAVEVELSLWDTHTLNDDVASTCAELGIPLVAYSPLGRGVLAGAFTSLSEIPEGDFRRLLPKYQDDAMKHNVKLVNEVKALASRKGAAPAQIALAWILTLSGKPGMPTIIPIPGGTTSDKVTQNLQGVPRLSDAEMAELDRILKENEVRGASNTPQVVAIEALSAAAFYPVQHQSSTSSSRASASTPIPMTESPGSPLSSIASDEMSDREDLKHPFSPSASTLPPSKRRRTGVASWDRNTPLSTAFQEDLPPTSPSTSISSDTSGDIPNSPTLLALIGGSQDDDYSGQGNDQVTVCRWEGCNVGDLGNMDDLVQHIHNDHVGNRQKRYSCEWSDCPRKGQTHASGYALRAHMRSHTREKPFYCALPECDRSFTRSDALAKHMRTVHETEALRPSDPVPKGHNVPASAMGTPAGTPVSKLQRIRLKLSQPKDEADRLSEIANDDAVVAEDLEELELPEFGPEIGFDEHELQLRPYDLYRLLRRQIYWAEKEGQELKEEWEKIRPKRKQAWLEKETIFDDVIDAELRLFSAIVATEGLPAESGNAPNGVQKAQQGQHVAVAEAEASLSRDSMSIPP</sequence>
<evidence type="ECO:0000256" key="4">
    <source>
        <dbReference type="ARBA" id="ARBA00022771"/>
    </source>
</evidence>
<dbReference type="PROSITE" id="PS00028">
    <property type="entry name" value="ZINC_FINGER_C2H2_1"/>
    <property type="match status" value="1"/>
</dbReference>
<evidence type="ECO:0000256" key="2">
    <source>
        <dbReference type="ARBA" id="ARBA00022723"/>
    </source>
</evidence>
<evidence type="ECO:0000256" key="8">
    <source>
        <dbReference type="PROSITE-ProRule" id="PRU00042"/>
    </source>
</evidence>
<name>A0AAN4PQ68_ASPLE</name>
<dbReference type="PANTHER" id="PTHR43625">
    <property type="entry name" value="AFLATOXIN B1 ALDEHYDE REDUCTASE"/>
    <property type="match status" value="1"/>
</dbReference>
<dbReference type="InterPro" id="IPR036236">
    <property type="entry name" value="Znf_C2H2_sf"/>
</dbReference>
<feature type="compositionally biased region" description="Low complexity" evidence="9">
    <location>
        <begin position="423"/>
        <end position="436"/>
    </location>
</feature>
<proteinExistence type="predicted"/>
<evidence type="ECO:0000256" key="1">
    <source>
        <dbReference type="ARBA" id="ARBA00004123"/>
    </source>
</evidence>
<comment type="subcellular location">
    <subcellularLocation>
        <location evidence="1">Nucleus</location>
    </subcellularLocation>
</comment>
<dbReference type="Proteomes" id="UP000051487">
    <property type="component" value="Unassembled WGS sequence"/>
</dbReference>
<feature type="compositionally biased region" description="Low complexity" evidence="9">
    <location>
        <begin position="344"/>
        <end position="354"/>
    </location>
</feature>
<accession>A0AAN4PQ68</accession>
<dbReference type="PROSITE" id="PS50157">
    <property type="entry name" value="ZINC_FINGER_C2H2_2"/>
    <property type="match status" value="2"/>
</dbReference>
<evidence type="ECO:0000256" key="5">
    <source>
        <dbReference type="ARBA" id="ARBA00022833"/>
    </source>
</evidence>
<dbReference type="Gene3D" id="3.20.20.100">
    <property type="entry name" value="NADP-dependent oxidoreductase domain"/>
    <property type="match status" value="1"/>
</dbReference>
<dbReference type="CDD" id="cd19077">
    <property type="entry name" value="AKR_AKR8A1-2"/>
    <property type="match status" value="1"/>
</dbReference>
<organism evidence="11 12">
    <name type="scientific">Aspergillus lentulus</name>
    <dbReference type="NCBI Taxonomy" id="293939"/>
    <lineage>
        <taxon>Eukaryota</taxon>
        <taxon>Fungi</taxon>
        <taxon>Dikarya</taxon>
        <taxon>Ascomycota</taxon>
        <taxon>Pezizomycotina</taxon>
        <taxon>Eurotiomycetes</taxon>
        <taxon>Eurotiomycetidae</taxon>
        <taxon>Eurotiales</taxon>
        <taxon>Aspergillaceae</taxon>
        <taxon>Aspergillus</taxon>
        <taxon>Aspergillus subgen. Fumigati</taxon>
    </lineage>
</organism>
<evidence type="ECO:0000313" key="11">
    <source>
        <dbReference type="EMBL" id="GAQ10902.1"/>
    </source>
</evidence>
<dbReference type="SUPFAM" id="SSF57667">
    <property type="entry name" value="beta-beta-alpha zinc fingers"/>
    <property type="match status" value="2"/>
</dbReference>